<dbReference type="CTD" id="20243160"/>
<dbReference type="GeneID" id="20243160"/>
<dbReference type="RefSeq" id="XP_009054651.1">
    <property type="nucleotide sequence ID" value="XM_009056403.1"/>
</dbReference>
<evidence type="ECO:0000256" key="1">
    <source>
        <dbReference type="SAM" id="SignalP"/>
    </source>
</evidence>
<dbReference type="AlphaFoldDB" id="V4AHI4"/>
<gene>
    <name evidence="3" type="ORF">LOTGIDRAFT_175378</name>
</gene>
<evidence type="ECO:0000313" key="4">
    <source>
        <dbReference type="Proteomes" id="UP000030746"/>
    </source>
</evidence>
<proteinExistence type="predicted"/>
<dbReference type="EMBL" id="KB201774">
    <property type="protein sequence ID" value="ESO94660.1"/>
    <property type="molecule type" value="Genomic_DNA"/>
</dbReference>
<dbReference type="KEGG" id="lgi:LOTGIDRAFT_175378"/>
<protein>
    <recommendedName>
        <fullName evidence="2">PAN-3 domain-containing protein</fullName>
    </recommendedName>
</protein>
<reference evidence="3 4" key="1">
    <citation type="journal article" date="2013" name="Nature">
        <title>Insights into bilaterian evolution from three spiralian genomes.</title>
        <authorList>
            <person name="Simakov O."/>
            <person name="Marletaz F."/>
            <person name="Cho S.J."/>
            <person name="Edsinger-Gonzales E."/>
            <person name="Havlak P."/>
            <person name="Hellsten U."/>
            <person name="Kuo D.H."/>
            <person name="Larsson T."/>
            <person name="Lv J."/>
            <person name="Arendt D."/>
            <person name="Savage R."/>
            <person name="Osoegawa K."/>
            <person name="de Jong P."/>
            <person name="Grimwood J."/>
            <person name="Chapman J.A."/>
            <person name="Shapiro H."/>
            <person name="Aerts A."/>
            <person name="Otillar R.P."/>
            <person name="Terry A.Y."/>
            <person name="Boore J.L."/>
            <person name="Grigoriev I.V."/>
            <person name="Lindberg D.R."/>
            <person name="Seaver E.C."/>
            <person name="Weisblat D.A."/>
            <person name="Putnam N.H."/>
            <person name="Rokhsar D.S."/>
        </authorList>
    </citation>
    <scope>NUCLEOTIDE SEQUENCE [LARGE SCALE GENOMIC DNA]</scope>
</reference>
<feature type="chain" id="PRO_5004716657" description="PAN-3 domain-containing protein" evidence="1">
    <location>
        <begin position="20"/>
        <end position="180"/>
    </location>
</feature>
<dbReference type="Proteomes" id="UP000030746">
    <property type="component" value="Unassembled WGS sequence"/>
</dbReference>
<dbReference type="HOGENOM" id="CLU_1497907_0_0_1"/>
<feature type="signal peptide" evidence="1">
    <location>
        <begin position="1"/>
        <end position="19"/>
    </location>
</feature>
<keyword evidence="4" id="KW-1185">Reference proteome</keyword>
<evidence type="ECO:0000313" key="3">
    <source>
        <dbReference type="EMBL" id="ESO94660.1"/>
    </source>
</evidence>
<dbReference type="InterPro" id="IPR006583">
    <property type="entry name" value="PAN-3_domain"/>
</dbReference>
<sequence length="180" mass="19935">MKQMFISVLMLINVDIVLMKAVECPKGEQITNSGDVTESGTAGKDFTFNCIAIGLTGTLKCGENGIWTEQKGCPATIKGSVLLSTDFFMSQNCAEKCAKTAKCSFVDSEQVNGVCVYYPAPVIYEDLKTQSLTECIKKCKDDTKCLTVHHYQNRCILFNANIKKLHVKKDIYGIIVQIRN</sequence>
<evidence type="ECO:0000259" key="2">
    <source>
        <dbReference type="Pfam" id="PF08277"/>
    </source>
</evidence>
<name>V4AHI4_LOTGI</name>
<dbReference type="Pfam" id="PF08277">
    <property type="entry name" value="PAN_3"/>
    <property type="match status" value="1"/>
</dbReference>
<accession>V4AHI4</accession>
<organism evidence="3 4">
    <name type="scientific">Lottia gigantea</name>
    <name type="common">Giant owl limpet</name>
    <dbReference type="NCBI Taxonomy" id="225164"/>
    <lineage>
        <taxon>Eukaryota</taxon>
        <taxon>Metazoa</taxon>
        <taxon>Spiralia</taxon>
        <taxon>Lophotrochozoa</taxon>
        <taxon>Mollusca</taxon>
        <taxon>Gastropoda</taxon>
        <taxon>Patellogastropoda</taxon>
        <taxon>Lottioidea</taxon>
        <taxon>Lottiidae</taxon>
        <taxon>Lottia</taxon>
    </lineage>
</organism>
<feature type="domain" description="PAN-3" evidence="2">
    <location>
        <begin position="126"/>
        <end position="176"/>
    </location>
</feature>
<keyword evidence="1" id="KW-0732">Signal</keyword>